<feature type="transmembrane region" description="Helical" evidence="1">
    <location>
        <begin position="102"/>
        <end position="126"/>
    </location>
</feature>
<sequence>MLRITVIAFLSGIAIGALAWHPPNVFAVLWLLPVLWPMFSRRGRLALAVGYFASALSSVPLAVMDFYTHQAWVLAPVLAIGAVLVSGGALMLAAMVRTHTGLAWALAVLACAVPPLGAFGMASPLFAATAAFPGWGLAGLGLTFVLMMGLASRSLGRPLSAAALAVLAPLAWAGYHPAPSPAHWVGMNTASGHSPHTAMAWVDRQVALRNQVLRKLSTLPSGSVLLTPEMIGGQWNGLAAIAWAPVAQAARTRGVTVLLGDTLVTPHGKLDGFLALGRHTGVLSARQPIPVTEWLHGYPAHWWRFGPAHVGHTPVSLIVCYEQLLVWPVAWSFMTAHPPTLILAPSNHGWAKPGLDENKTQNNAARAWARLYGRPLVVANNVHLHDSRHVTQSTSLK</sequence>
<organism evidence="2 3">
    <name type="scientific">Acidihalobacter ferrooxydans</name>
    <dbReference type="NCBI Taxonomy" id="1765967"/>
    <lineage>
        <taxon>Bacteria</taxon>
        <taxon>Pseudomonadati</taxon>
        <taxon>Pseudomonadota</taxon>
        <taxon>Gammaproteobacteria</taxon>
        <taxon>Chromatiales</taxon>
        <taxon>Ectothiorhodospiraceae</taxon>
        <taxon>Acidihalobacter</taxon>
    </lineage>
</organism>
<proteinExistence type="predicted"/>
<feature type="transmembrane region" description="Helical" evidence="1">
    <location>
        <begin position="158"/>
        <end position="175"/>
    </location>
</feature>
<evidence type="ECO:0000313" key="2">
    <source>
        <dbReference type="EMBL" id="APZ42601.1"/>
    </source>
</evidence>
<evidence type="ECO:0000313" key="3">
    <source>
        <dbReference type="Proteomes" id="UP000243807"/>
    </source>
</evidence>
<protein>
    <recommendedName>
        <fullName evidence="4">CN hydrolase domain-containing protein</fullName>
    </recommendedName>
</protein>
<dbReference type="RefSeq" id="WP_076836255.1">
    <property type="nucleotide sequence ID" value="NZ_CP019434.1"/>
</dbReference>
<feature type="transmembrane region" description="Helical" evidence="1">
    <location>
        <begin position="45"/>
        <end position="67"/>
    </location>
</feature>
<keyword evidence="1" id="KW-0812">Transmembrane</keyword>
<feature type="transmembrane region" description="Helical" evidence="1">
    <location>
        <begin position="6"/>
        <end position="33"/>
    </location>
</feature>
<accession>A0A1P8UFN5</accession>
<reference evidence="2 3" key="1">
    <citation type="submission" date="2017-01" db="EMBL/GenBank/DDBJ databases">
        <title>Draft sequence of Acidihalobacter ferrooxidans strain DSM 14175 (strain V8).</title>
        <authorList>
            <person name="Khaleque H.N."/>
            <person name="Ramsay J.P."/>
            <person name="Murphy R.J.T."/>
            <person name="Kaksonen A.H."/>
            <person name="Boxall N.J."/>
            <person name="Watkin E.L.J."/>
        </authorList>
    </citation>
    <scope>NUCLEOTIDE SEQUENCE [LARGE SCALE GENOMIC DNA]</scope>
    <source>
        <strain evidence="2 3">V8</strain>
    </source>
</reference>
<dbReference type="InterPro" id="IPR036526">
    <property type="entry name" value="C-N_Hydrolase_sf"/>
</dbReference>
<evidence type="ECO:0000256" key="1">
    <source>
        <dbReference type="SAM" id="Phobius"/>
    </source>
</evidence>
<dbReference type="AlphaFoldDB" id="A0A1P8UFN5"/>
<keyword evidence="1" id="KW-0472">Membrane</keyword>
<gene>
    <name evidence="2" type="ORF">BW247_05395</name>
</gene>
<feature type="transmembrane region" description="Helical" evidence="1">
    <location>
        <begin position="73"/>
        <end position="95"/>
    </location>
</feature>
<dbReference type="Proteomes" id="UP000243807">
    <property type="component" value="Chromosome"/>
</dbReference>
<dbReference type="EMBL" id="CP019434">
    <property type="protein sequence ID" value="APZ42601.1"/>
    <property type="molecule type" value="Genomic_DNA"/>
</dbReference>
<dbReference type="Gene3D" id="3.60.110.10">
    <property type="entry name" value="Carbon-nitrogen hydrolase"/>
    <property type="match status" value="1"/>
</dbReference>
<dbReference type="OrthoDB" id="7058774at2"/>
<keyword evidence="1" id="KW-1133">Transmembrane helix</keyword>
<dbReference type="SUPFAM" id="SSF56317">
    <property type="entry name" value="Carbon-nitrogen hydrolase"/>
    <property type="match status" value="1"/>
</dbReference>
<name>A0A1P8UFN5_9GAMM</name>
<evidence type="ECO:0008006" key="4">
    <source>
        <dbReference type="Google" id="ProtNLM"/>
    </source>
</evidence>
<dbReference type="STRING" id="1765967.BW247_05395"/>
<keyword evidence="3" id="KW-1185">Reference proteome</keyword>
<feature type="transmembrane region" description="Helical" evidence="1">
    <location>
        <begin position="132"/>
        <end position="151"/>
    </location>
</feature>
<dbReference type="KEGG" id="afy:BW247_05395"/>